<proteinExistence type="predicted"/>
<sequence>MKMLFAGASALAVAVLVGAGTIAYSQQSAVPGRPAQTQGAQPPGQTQQTASSCLTQYNPVPGQSAITMIRAGYEIKAAVPNGLWLQKDKDLHYCNSGRPIEGEVQCWQMREVARC</sequence>
<comment type="caution">
    <text evidence="3">The sequence shown here is derived from an EMBL/GenBank/DDBJ whole genome shotgun (WGS) entry which is preliminary data.</text>
</comment>
<evidence type="ECO:0000313" key="4">
    <source>
        <dbReference type="Proteomes" id="UP000727907"/>
    </source>
</evidence>
<evidence type="ECO:0000256" key="1">
    <source>
        <dbReference type="SAM" id="MobiDB-lite"/>
    </source>
</evidence>
<evidence type="ECO:0000313" key="3">
    <source>
        <dbReference type="EMBL" id="MBU8876094.1"/>
    </source>
</evidence>
<gene>
    <name evidence="3" type="ORF">KQ910_20140</name>
</gene>
<reference evidence="3 4" key="1">
    <citation type="submission" date="2021-06" db="EMBL/GenBank/DDBJ databases">
        <authorList>
            <person name="Lee D.H."/>
        </authorList>
    </citation>
    <scope>NUCLEOTIDE SEQUENCE [LARGE SCALE GENOMIC DNA]</scope>
    <source>
        <strain evidence="3 4">MMS21-HV4-11</strain>
    </source>
</reference>
<feature type="region of interest" description="Disordered" evidence="1">
    <location>
        <begin position="28"/>
        <end position="51"/>
    </location>
</feature>
<keyword evidence="4" id="KW-1185">Reference proteome</keyword>
<protein>
    <submittedName>
        <fullName evidence="3">Uncharacterized protein</fullName>
    </submittedName>
</protein>
<accession>A0ABS6IQ48</accession>
<organism evidence="3 4">
    <name type="scientific">Reyranella humidisoli</name>
    <dbReference type="NCBI Taxonomy" id="2849149"/>
    <lineage>
        <taxon>Bacteria</taxon>
        <taxon>Pseudomonadati</taxon>
        <taxon>Pseudomonadota</taxon>
        <taxon>Alphaproteobacteria</taxon>
        <taxon>Hyphomicrobiales</taxon>
        <taxon>Reyranellaceae</taxon>
        <taxon>Reyranella</taxon>
    </lineage>
</organism>
<dbReference type="Proteomes" id="UP000727907">
    <property type="component" value="Unassembled WGS sequence"/>
</dbReference>
<feature type="chain" id="PRO_5045248555" evidence="2">
    <location>
        <begin position="20"/>
        <end position="115"/>
    </location>
</feature>
<feature type="compositionally biased region" description="Low complexity" evidence="1">
    <location>
        <begin position="34"/>
        <end position="50"/>
    </location>
</feature>
<dbReference type="EMBL" id="JAHOPB010000002">
    <property type="protein sequence ID" value="MBU8876094.1"/>
    <property type="molecule type" value="Genomic_DNA"/>
</dbReference>
<evidence type="ECO:0000256" key="2">
    <source>
        <dbReference type="SAM" id="SignalP"/>
    </source>
</evidence>
<keyword evidence="2" id="KW-0732">Signal</keyword>
<feature type="signal peptide" evidence="2">
    <location>
        <begin position="1"/>
        <end position="19"/>
    </location>
</feature>
<dbReference type="RefSeq" id="WP_216964605.1">
    <property type="nucleotide sequence ID" value="NZ_JAHOPB010000002.1"/>
</dbReference>
<name>A0ABS6IQ48_9HYPH</name>